<accession>A0ABQ2V0D5</accession>
<gene>
    <name evidence="2" type="ORF">GCM10010211_27580</name>
</gene>
<proteinExistence type="predicted"/>
<feature type="compositionally biased region" description="Low complexity" evidence="1">
    <location>
        <begin position="147"/>
        <end position="161"/>
    </location>
</feature>
<dbReference type="Proteomes" id="UP000654471">
    <property type="component" value="Unassembled WGS sequence"/>
</dbReference>
<dbReference type="EMBL" id="BMRP01000008">
    <property type="protein sequence ID" value="GGU61148.1"/>
    <property type="molecule type" value="Genomic_DNA"/>
</dbReference>
<evidence type="ECO:0000256" key="1">
    <source>
        <dbReference type="SAM" id="MobiDB-lite"/>
    </source>
</evidence>
<reference evidence="3" key="1">
    <citation type="journal article" date="2019" name="Int. J. Syst. Evol. Microbiol.">
        <title>The Global Catalogue of Microorganisms (GCM) 10K type strain sequencing project: providing services to taxonomists for standard genome sequencing and annotation.</title>
        <authorList>
            <consortium name="The Broad Institute Genomics Platform"/>
            <consortium name="The Broad Institute Genome Sequencing Center for Infectious Disease"/>
            <person name="Wu L."/>
            <person name="Ma J."/>
        </authorList>
    </citation>
    <scope>NUCLEOTIDE SEQUENCE [LARGE SCALE GENOMIC DNA]</scope>
    <source>
        <strain evidence="3">JCM 3399</strain>
    </source>
</reference>
<keyword evidence="3" id="KW-1185">Reference proteome</keyword>
<comment type="caution">
    <text evidence="2">The sequence shown here is derived from an EMBL/GenBank/DDBJ whole genome shotgun (WGS) entry which is preliminary data.</text>
</comment>
<evidence type="ECO:0000313" key="2">
    <source>
        <dbReference type="EMBL" id="GGU61148.1"/>
    </source>
</evidence>
<dbReference type="RefSeq" id="WP_189299781.1">
    <property type="nucleotide sequence ID" value="NZ_BMRP01000008.1"/>
</dbReference>
<protein>
    <submittedName>
        <fullName evidence="2">Uncharacterized protein</fullName>
    </submittedName>
</protein>
<evidence type="ECO:0000313" key="3">
    <source>
        <dbReference type="Proteomes" id="UP000654471"/>
    </source>
</evidence>
<organism evidence="2 3">
    <name type="scientific">Streptomyces albospinus</name>
    <dbReference type="NCBI Taxonomy" id="285515"/>
    <lineage>
        <taxon>Bacteria</taxon>
        <taxon>Bacillati</taxon>
        <taxon>Actinomycetota</taxon>
        <taxon>Actinomycetes</taxon>
        <taxon>Kitasatosporales</taxon>
        <taxon>Streptomycetaceae</taxon>
        <taxon>Streptomyces</taxon>
    </lineage>
</organism>
<sequence>MTITGDVTVVVHDEDADAQELDELTQQLHAELLRLELPDVARGSAPGGTGAKSGLVQSLTTLVLSGGFSAAVLRSVTVVVRDWIRRSGARKAVLVSGEHRLEIEAASKKTQDAAVEAWVRALAGEPAPATGIETGTDPAADGAPRQAAPSPEGPAGPAAHG</sequence>
<feature type="region of interest" description="Disordered" evidence="1">
    <location>
        <begin position="126"/>
        <end position="161"/>
    </location>
</feature>
<name>A0ABQ2V0D5_9ACTN</name>